<name>A0A2A4MTU4_9GAMM</name>
<sequence length="304" mass="33829">MSIDTHSLQQWLGKTKLSSDLLTTAPAQALAQTLDAVDVDFQAGSLLPHLWHWVYLLEPVATAELSADGHPPKGDFLPPIELPRRMWAGSRFEFNRQLIIGQEIQRKSTIKHIVHKQGRSGELIIVTVVHEISDPQGIAFTEEQDIVYRQGASSVTSTPITTPEQNSTTNPVSQITTCEADHFKTITPDPVLLFRYSALTFNSHRIHYDLDYTRQVEAYPGLVVHGPLLASLLIGLFQESFPDSPIASFSFKALRPVFHLHSFTVCTNKADAKGVARLWIQDHQGIECMQAQLGLKSNDRSGES</sequence>
<reference evidence="3" key="1">
    <citation type="submission" date="2017-08" db="EMBL/GenBank/DDBJ databases">
        <title>A dynamic microbial community with high functional redundancy inhabits the cold, oxic subseafloor aquifer.</title>
        <authorList>
            <person name="Tully B.J."/>
            <person name="Wheat C.G."/>
            <person name="Glazer B.T."/>
            <person name="Huber J.A."/>
        </authorList>
    </citation>
    <scope>NUCLEOTIDE SEQUENCE [LARGE SCALE GENOMIC DNA]</scope>
</reference>
<dbReference type="InterPro" id="IPR052741">
    <property type="entry name" value="Mitochondrial_HTD2"/>
</dbReference>
<dbReference type="SUPFAM" id="SSF54637">
    <property type="entry name" value="Thioesterase/thiol ester dehydrase-isomerase"/>
    <property type="match status" value="1"/>
</dbReference>
<evidence type="ECO:0000259" key="1">
    <source>
        <dbReference type="Pfam" id="PF13452"/>
    </source>
</evidence>
<dbReference type="AlphaFoldDB" id="A0A2A4MTU4"/>
<comment type="caution">
    <text evidence="2">The sequence shown here is derived from an EMBL/GenBank/DDBJ whole genome shotgun (WGS) entry which is preliminary data.</text>
</comment>
<proteinExistence type="predicted"/>
<dbReference type="PANTHER" id="PTHR28152:SF1">
    <property type="entry name" value="HYDROXYACYL-THIOESTER DEHYDRATASE TYPE 2, MITOCHONDRIAL"/>
    <property type="match status" value="1"/>
</dbReference>
<dbReference type="Proteomes" id="UP000218172">
    <property type="component" value="Unassembled WGS sequence"/>
</dbReference>
<evidence type="ECO:0000313" key="2">
    <source>
        <dbReference type="EMBL" id="PCH63353.1"/>
    </source>
</evidence>
<dbReference type="InterPro" id="IPR029069">
    <property type="entry name" value="HotDog_dom_sf"/>
</dbReference>
<dbReference type="EMBL" id="NVQR01000019">
    <property type="protein sequence ID" value="PCH63353.1"/>
    <property type="molecule type" value="Genomic_DNA"/>
</dbReference>
<dbReference type="Gene3D" id="3.10.129.10">
    <property type="entry name" value="Hotdog Thioesterase"/>
    <property type="match status" value="2"/>
</dbReference>
<dbReference type="InterPro" id="IPR039569">
    <property type="entry name" value="FAS1-like_DH_region"/>
</dbReference>
<evidence type="ECO:0000313" key="3">
    <source>
        <dbReference type="Proteomes" id="UP000218172"/>
    </source>
</evidence>
<organism evidence="2 3">
    <name type="scientific">SAR86 cluster bacterium</name>
    <dbReference type="NCBI Taxonomy" id="2030880"/>
    <lineage>
        <taxon>Bacteria</taxon>
        <taxon>Pseudomonadati</taxon>
        <taxon>Pseudomonadota</taxon>
        <taxon>Gammaproteobacteria</taxon>
        <taxon>SAR86 cluster</taxon>
    </lineage>
</organism>
<protein>
    <submittedName>
        <fullName evidence="2">Acyl-CoA dehydrogenase</fullName>
    </submittedName>
</protein>
<dbReference type="Pfam" id="PF13452">
    <property type="entry name" value="FAS1_DH_region"/>
    <property type="match status" value="1"/>
</dbReference>
<gene>
    <name evidence="2" type="ORF">COC19_01130</name>
</gene>
<feature type="domain" description="FAS1-like dehydratase" evidence="1">
    <location>
        <begin position="77"/>
        <end position="137"/>
    </location>
</feature>
<dbReference type="GO" id="GO:0019171">
    <property type="term" value="F:(3R)-hydroxyacyl-[acyl-carrier-protein] dehydratase activity"/>
    <property type="evidence" value="ECO:0007669"/>
    <property type="project" value="TreeGrafter"/>
</dbReference>
<dbReference type="PANTHER" id="PTHR28152">
    <property type="entry name" value="HYDROXYACYL-THIOESTER DEHYDRATASE TYPE 2, MITOCHONDRIAL"/>
    <property type="match status" value="1"/>
</dbReference>
<accession>A0A2A4MTU4</accession>